<keyword evidence="3" id="KW-1185">Reference proteome</keyword>
<dbReference type="KEGG" id="fer:FNB15_13380"/>
<dbReference type="InterPro" id="IPR009506">
    <property type="entry name" value="YjiS-like"/>
</dbReference>
<dbReference type="RefSeq" id="WP_144069180.1">
    <property type="nucleotide sequence ID" value="NZ_CP041636.1"/>
</dbReference>
<evidence type="ECO:0000313" key="3">
    <source>
        <dbReference type="Proteomes" id="UP000317496"/>
    </source>
</evidence>
<dbReference type="EMBL" id="CP041636">
    <property type="protein sequence ID" value="QDO98199.1"/>
    <property type="molecule type" value="Genomic_DNA"/>
</dbReference>
<name>A0A516H347_9PROT</name>
<dbReference type="OrthoDB" id="8096613at2"/>
<feature type="domain" description="YjiS-like" evidence="1">
    <location>
        <begin position="59"/>
        <end position="85"/>
    </location>
</feature>
<dbReference type="Pfam" id="PF06568">
    <property type="entry name" value="YjiS-like"/>
    <property type="match status" value="1"/>
</dbReference>
<dbReference type="AlphaFoldDB" id="A0A516H347"/>
<evidence type="ECO:0000313" key="2">
    <source>
        <dbReference type="EMBL" id="QDO98199.1"/>
    </source>
</evidence>
<dbReference type="Proteomes" id="UP000317496">
    <property type="component" value="Chromosome"/>
</dbReference>
<organism evidence="2 3">
    <name type="scientific">Ferrovibrio terrae</name>
    <dbReference type="NCBI Taxonomy" id="2594003"/>
    <lineage>
        <taxon>Bacteria</taxon>
        <taxon>Pseudomonadati</taxon>
        <taxon>Pseudomonadota</taxon>
        <taxon>Alphaproteobacteria</taxon>
        <taxon>Rhodospirillales</taxon>
        <taxon>Rhodospirillaceae</taxon>
        <taxon>Ferrovibrio</taxon>
    </lineage>
</organism>
<proteinExistence type="predicted"/>
<reference evidence="2 3" key="1">
    <citation type="submission" date="2019-07" db="EMBL/GenBank/DDBJ databases">
        <title>Genome sequencing for Ferrovibrio sp. K5.</title>
        <authorList>
            <person name="Park S.-J."/>
        </authorList>
    </citation>
    <scope>NUCLEOTIDE SEQUENCE [LARGE SCALE GENOMIC DNA]</scope>
    <source>
        <strain evidence="2 3">K5</strain>
    </source>
</reference>
<gene>
    <name evidence="2" type="ORF">FNB15_13380</name>
</gene>
<accession>A0A516H347</accession>
<sequence>MNTLRNQTAFAFPANLAPLTVAEVEAYARRIRAEAIADLIFKSWVALKSVAVSVKTRLEQQRALAELHSLDDAMLRDIGLSRSQIPAAVAGLIERPAAAAVNENALTDQVIRLVPRHAA</sequence>
<evidence type="ECO:0000259" key="1">
    <source>
        <dbReference type="Pfam" id="PF06568"/>
    </source>
</evidence>
<protein>
    <submittedName>
        <fullName evidence="2">DUF1127 domain-containing protein</fullName>
    </submittedName>
</protein>